<reference evidence="7 8" key="1">
    <citation type="submission" date="2020-03" db="EMBL/GenBank/DDBJ databases">
        <title>Draft Genome Sequence of Cudoniella acicularis.</title>
        <authorList>
            <person name="Buettner E."/>
            <person name="Kellner H."/>
        </authorList>
    </citation>
    <scope>NUCLEOTIDE SEQUENCE [LARGE SCALE GENOMIC DNA]</scope>
    <source>
        <strain evidence="7 8">DSM 108380</strain>
    </source>
</reference>
<keyword evidence="8" id="KW-1185">Reference proteome</keyword>
<protein>
    <recommendedName>
        <fullName evidence="6">Xylanolytic transcriptional activator regulatory domain-containing protein</fullName>
    </recommendedName>
</protein>
<keyword evidence="3" id="KW-0539">Nucleus</keyword>
<evidence type="ECO:0000313" key="8">
    <source>
        <dbReference type="Proteomes" id="UP000566819"/>
    </source>
</evidence>
<name>A0A8H4VVF0_9HELO</name>
<dbReference type="CDD" id="cd12148">
    <property type="entry name" value="fungal_TF_MHR"/>
    <property type="match status" value="1"/>
</dbReference>
<dbReference type="GO" id="GO:0006351">
    <property type="term" value="P:DNA-templated transcription"/>
    <property type="evidence" value="ECO:0007669"/>
    <property type="project" value="InterPro"/>
</dbReference>
<evidence type="ECO:0000259" key="6">
    <source>
        <dbReference type="SMART" id="SM00906"/>
    </source>
</evidence>
<evidence type="ECO:0000256" key="5">
    <source>
        <dbReference type="SAM" id="MobiDB-lite"/>
    </source>
</evidence>
<feature type="domain" description="Xylanolytic transcriptional activator regulatory" evidence="6">
    <location>
        <begin position="280"/>
        <end position="343"/>
    </location>
</feature>
<organism evidence="7 8">
    <name type="scientific">Cudoniella acicularis</name>
    <dbReference type="NCBI Taxonomy" id="354080"/>
    <lineage>
        <taxon>Eukaryota</taxon>
        <taxon>Fungi</taxon>
        <taxon>Dikarya</taxon>
        <taxon>Ascomycota</taxon>
        <taxon>Pezizomycotina</taxon>
        <taxon>Leotiomycetes</taxon>
        <taxon>Helotiales</taxon>
        <taxon>Tricladiaceae</taxon>
        <taxon>Cudoniella</taxon>
    </lineage>
</organism>
<feature type="region of interest" description="Disordered" evidence="5">
    <location>
        <begin position="582"/>
        <end position="629"/>
    </location>
</feature>
<dbReference type="Proteomes" id="UP000566819">
    <property type="component" value="Unassembled WGS sequence"/>
</dbReference>
<dbReference type="OrthoDB" id="6509908at2759"/>
<keyword evidence="2" id="KW-0804">Transcription</keyword>
<accession>A0A8H4VVF0</accession>
<dbReference type="SMART" id="SM00906">
    <property type="entry name" value="Fungal_trans"/>
    <property type="match status" value="1"/>
</dbReference>
<dbReference type="AlphaFoldDB" id="A0A8H4VVF0"/>
<dbReference type="GO" id="GO:0008270">
    <property type="term" value="F:zinc ion binding"/>
    <property type="evidence" value="ECO:0007669"/>
    <property type="project" value="InterPro"/>
</dbReference>
<keyword evidence="4" id="KW-0175">Coiled coil</keyword>
<dbReference type="PANTHER" id="PTHR47840:SF1">
    <property type="entry name" value="ZN(II)2CYS6 TRANSCRIPTION FACTOR (EUROFUNG)"/>
    <property type="match status" value="1"/>
</dbReference>
<evidence type="ECO:0000313" key="7">
    <source>
        <dbReference type="EMBL" id="KAF4624116.1"/>
    </source>
</evidence>
<evidence type="ECO:0000256" key="4">
    <source>
        <dbReference type="SAM" id="Coils"/>
    </source>
</evidence>
<dbReference type="GO" id="GO:0003677">
    <property type="term" value="F:DNA binding"/>
    <property type="evidence" value="ECO:0007669"/>
    <property type="project" value="InterPro"/>
</dbReference>
<feature type="compositionally biased region" description="Low complexity" evidence="5">
    <location>
        <begin position="596"/>
        <end position="607"/>
    </location>
</feature>
<evidence type="ECO:0000256" key="3">
    <source>
        <dbReference type="ARBA" id="ARBA00023242"/>
    </source>
</evidence>
<evidence type="ECO:0000256" key="1">
    <source>
        <dbReference type="ARBA" id="ARBA00023015"/>
    </source>
</evidence>
<evidence type="ECO:0000256" key="2">
    <source>
        <dbReference type="ARBA" id="ARBA00023163"/>
    </source>
</evidence>
<feature type="compositionally biased region" description="Polar residues" evidence="5">
    <location>
        <begin position="585"/>
        <end position="595"/>
    </location>
</feature>
<keyword evidence="1" id="KW-0805">Transcription regulation</keyword>
<feature type="region of interest" description="Disordered" evidence="5">
    <location>
        <begin position="61"/>
        <end position="80"/>
    </location>
</feature>
<feature type="compositionally biased region" description="Polar residues" evidence="5">
    <location>
        <begin position="70"/>
        <end position="80"/>
    </location>
</feature>
<dbReference type="EMBL" id="JAAMPI010001766">
    <property type="protein sequence ID" value="KAF4624116.1"/>
    <property type="molecule type" value="Genomic_DNA"/>
</dbReference>
<dbReference type="InterPro" id="IPR007219">
    <property type="entry name" value="XnlR_reg_dom"/>
</dbReference>
<sequence length="735" mass="81960">MNTTVGRKRLRKGTVSCTEFRGSQCIDQHLERATNAEDERITLRERVTRLESLLKEAVKSIPTADDNKPSAPSSLATNESQDIEDLAANADRRAPFVSVLENSELEWVEKLGDKMVEPHALQSPTGSTRPPVIESPTLLGNCSSMADMSISDPTVFRDQKAKEVCMTLRSALPNFDLMMLNLMKNGSWWSSFGYKIKDSTQTPMKPLDEFAKQAYISNNPAELGTLVTAYARSAGENYHLYGLVDRLVISDSVYISTLEGLECLILLAKTYTDIGQPRRSWLAYRRGLAIAQLMGLYRKNSSSQHGEKLWWSVYHGDRFTSMLLGLPYGVNDAHYGPIMDLDPARPGILMQKFHLQCALIAGKIIDRNLSLNKPSFAGTVQLDEQLDTIAMSMTQEWWDMPIVATGTGIELDQLRDRLLQQFSYFHVKIYLHLPFLVQNSPMSLYDHSKLVCIESSRQILKRIIFLRGGDGHQCLFECKTIDFMAFMAAVVLLVGLTTSNSTSNRQPSGEDLHFIKAVAEIFDRERQNGCNVSSQCYSALVMLSGMEAGDSAKSSGLRQQDRIVIPYFGIVVRNVLRPISRSDLSKSQKGGESNGPSIRSPTRTSSSRLEEGGMQDISPGNQGFGYNEQLPQTPQLGSFQLEVDHFGNLLDADFSGWLNTAMMDIDQDWNLGDWADAYTKAKALVSQLTNEKKVSLTTRSSVSSVNWTALEVVDATQGPQGKIYQTVQTEFMNKH</sequence>
<dbReference type="PANTHER" id="PTHR47840">
    <property type="entry name" value="ZN(II)2CYS6 TRANSCRIPTION FACTOR (EUROFUNG)-RELATED"/>
    <property type="match status" value="1"/>
</dbReference>
<feature type="coiled-coil region" evidence="4">
    <location>
        <begin position="26"/>
        <end position="53"/>
    </location>
</feature>
<proteinExistence type="predicted"/>
<gene>
    <name evidence="7" type="ORF">G7Y89_g14057</name>
</gene>
<comment type="caution">
    <text evidence="7">The sequence shown here is derived from an EMBL/GenBank/DDBJ whole genome shotgun (WGS) entry which is preliminary data.</text>
</comment>